<keyword evidence="3" id="KW-1185">Reference proteome</keyword>
<evidence type="ECO:0000256" key="1">
    <source>
        <dbReference type="SAM" id="SignalP"/>
    </source>
</evidence>
<dbReference type="Proteomes" id="UP001431181">
    <property type="component" value="Unassembled WGS sequence"/>
</dbReference>
<dbReference type="NCBIfam" id="TIGR04219">
    <property type="entry name" value="OMP_w_GlyGly"/>
    <property type="match status" value="1"/>
</dbReference>
<name>A0ABT3KFX9_9GAMM</name>
<organism evidence="2 3">
    <name type="scientific">Marinomonas rhodophyticola</name>
    <dbReference type="NCBI Taxonomy" id="2992803"/>
    <lineage>
        <taxon>Bacteria</taxon>
        <taxon>Pseudomonadati</taxon>
        <taxon>Pseudomonadota</taxon>
        <taxon>Gammaproteobacteria</taxon>
        <taxon>Oceanospirillales</taxon>
        <taxon>Oceanospirillaceae</taxon>
        <taxon>Marinomonas</taxon>
    </lineage>
</organism>
<accession>A0ABT3KFX9</accession>
<feature type="chain" id="PRO_5045406621" evidence="1">
    <location>
        <begin position="19"/>
        <end position="201"/>
    </location>
</feature>
<keyword evidence="1" id="KW-0732">Signal</keyword>
<dbReference type="InterPro" id="IPR026387">
    <property type="entry name" value="OMP_w_GlyGly"/>
</dbReference>
<sequence length="201" mass="21853">MKSALLLSTALLASAAHADVLGLTAEAGSYITNDGEDFNTYYGVAVEHPIPLIPNFRIQHQDLEGKFYSSNTKIDTSYNDYTLYYEFLDGLLWLDLDAGLTLRSIDGSIGSTDVSDSYPLGYLSAYVTFPGTSLSVGGEFKSGGGSDASITDSTFKVKYQPFYFTGIEAGYRKVSEDIDDIDNSSFDVEFTGVFIGAFVDF</sequence>
<dbReference type="EMBL" id="JAPEUL010000007">
    <property type="protein sequence ID" value="MCW4628997.1"/>
    <property type="molecule type" value="Genomic_DNA"/>
</dbReference>
<comment type="caution">
    <text evidence="2">The sequence shown here is derived from an EMBL/GenBank/DDBJ whole genome shotgun (WGS) entry which is preliminary data.</text>
</comment>
<protein>
    <submittedName>
        <fullName evidence="2">TIGR04219 family outer membrane beta-barrel protein</fullName>
    </submittedName>
</protein>
<proteinExistence type="predicted"/>
<gene>
    <name evidence="2" type="ORF">ONZ52_08455</name>
</gene>
<evidence type="ECO:0000313" key="3">
    <source>
        <dbReference type="Proteomes" id="UP001431181"/>
    </source>
</evidence>
<evidence type="ECO:0000313" key="2">
    <source>
        <dbReference type="EMBL" id="MCW4628997.1"/>
    </source>
</evidence>
<dbReference type="RefSeq" id="WP_265218204.1">
    <property type="nucleotide sequence ID" value="NZ_JAPEUL010000007.1"/>
</dbReference>
<reference evidence="2" key="1">
    <citation type="submission" date="2022-11" db="EMBL/GenBank/DDBJ databases">
        <title>Marinomonas sp. nov., isolated from marine algae.</title>
        <authorList>
            <person name="Choi D.G."/>
            <person name="Kim J.M."/>
            <person name="Lee J.K."/>
            <person name="Baek J.H."/>
            <person name="Jeon C.O."/>
        </authorList>
    </citation>
    <scope>NUCLEOTIDE SEQUENCE</scope>
    <source>
        <strain evidence="2">KJ51-3</strain>
    </source>
</reference>
<feature type="signal peptide" evidence="1">
    <location>
        <begin position="1"/>
        <end position="18"/>
    </location>
</feature>